<feature type="domain" description="Malic enzyme NAD-binding" evidence="7">
    <location>
        <begin position="311"/>
        <end position="563"/>
    </location>
</feature>
<feature type="domain" description="Malic enzyme NAD-binding" evidence="7">
    <location>
        <begin position="907"/>
        <end position="1159"/>
    </location>
</feature>
<dbReference type="Pfam" id="PF03949">
    <property type="entry name" value="Malic_M"/>
    <property type="match status" value="2"/>
</dbReference>
<dbReference type="Pfam" id="PF00390">
    <property type="entry name" value="malic"/>
    <property type="match status" value="2"/>
</dbReference>
<comment type="similarity">
    <text evidence="3 6">Belongs to the malic enzymes family.</text>
</comment>
<dbReference type="SUPFAM" id="SSF53223">
    <property type="entry name" value="Aminoacid dehydrogenase-like, N-terminal domain"/>
    <property type="match status" value="2"/>
</dbReference>
<keyword evidence="5 6" id="KW-0560">Oxidoreductase</keyword>
<dbReference type="GO" id="GO:0051287">
    <property type="term" value="F:NAD binding"/>
    <property type="evidence" value="ECO:0007669"/>
    <property type="project" value="InterPro"/>
</dbReference>
<dbReference type="InterPro" id="IPR015884">
    <property type="entry name" value="Malic_enzyme_CS"/>
</dbReference>
<dbReference type="InterPro" id="IPR036291">
    <property type="entry name" value="NAD(P)-bd_dom_sf"/>
</dbReference>
<dbReference type="FunFam" id="3.40.50.10380:FF:000004">
    <property type="entry name" value="Malic enzyme"/>
    <property type="match status" value="1"/>
</dbReference>
<dbReference type="SMART" id="SM01274">
    <property type="entry name" value="malic"/>
    <property type="match status" value="2"/>
</dbReference>
<name>A0A2H1V9X6_SPOFR</name>
<feature type="domain" description="Malic enzyme N-terminal" evidence="8">
    <location>
        <begin position="120"/>
        <end position="301"/>
    </location>
</feature>
<evidence type="ECO:0000259" key="7">
    <source>
        <dbReference type="SMART" id="SM00919"/>
    </source>
</evidence>
<dbReference type="InterPro" id="IPR037062">
    <property type="entry name" value="Malic_N_dom_sf"/>
</dbReference>
<dbReference type="GO" id="GO:0046872">
    <property type="term" value="F:metal ion binding"/>
    <property type="evidence" value="ECO:0007669"/>
    <property type="project" value="UniProtKB-KW"/>
</dbReference>
<evidence type="ECO:0000259" key="8">
    <source>
        <dbReference type="SMART" id="SM01274"/>
    </source>
</evidence>
<comment type="cofactor">
    <cofactor evidence="2">
        <name>Mg(2+)</name>
        <dbReference type="ChEBI" id="CHEBI:18420"/>
    </cofactor>
</comment>
<dbReference type="PANTHER" id="PTHR23406:SF90">
    <property type="entry name" value="MALIC ENZYME-RELATED"/>
    <property type="match status" value="1"/>
</dbReference>
<dbReference type="PANTHER" id="PTHR23406">
    <property type="entry name" value="MALIC ENZYME-RELATED"/>
    <property type="match status" value="1"/>
</dbReference>
<keyword evidence="4 6" id="KW-0479">Metal-binding</keyword>
<dbReference type="GO" id="GO:0005739">
    <property type="term" value="C:mitochondrion"/>
    <property type="evidence" value="ECO:0007669"/>
    <property type="project" value="TreeGrafter"/>
</dbReference>
<dbReference type="PRINTS" id="PR00072">
    <property type="entry name" value="MALOXRDTASE"/>
</dbReference>
<dbReference type="EMBL" id="ODYU01001426">
    <property type="protein sequence ID" value="SOQ37596.1"/>
    <property type="molecule type" value="Genomic_DNA"/>
</dbReference>
<evidence type="ECO:0000256" key="6">
    <source>
        <dbReference type="RuleBase" id="RU003426"/>
    </source>
</evidence>
<dbReference type="InterPro" id="IPR012302">
    <property type="entry name" value="Malic_NAD-bd"/>
</dbReference>
<evidence type="ECO:0000256" key="2">
    <source>
        <dbReference type="ARBA" id="ARBA00001946"/>
    </source>
</evidence>
<dbReference type="OrthoDB" id="5365701at2759"/>
<dbReference type="AlphaFoldDB" id="A0A2H1V9X6"/>
<dbReference type="FunFam" id="3.40.50.10380:FF:000008">
    <property type="entry name" value="Malic enzyme"/>
    <property type="match status" value="1"/>
</dbReference>
<evidence type="ECO:0000313" key="9">
    <source>
        <dbReference type="EMBL" id="SOQ37596.1"/>
    </source>
</evidence>
<dbReference type="Gene3D" id="3.40.50.720">
    <property type="entry name" value="NAD(P)-binding Rossmann-like Domain"/>
    <property type="match status" value="2"/>
</dbReference>
<dbReference type="InterPro" id="IPR046346">
    <property type="entry name" value="Aminoacid_DH-like_N_sf"/>
</dbReference>
<dbReference type="GO" id="GO:0004473">
    <property type="term" value="F:malate dehydrogenase (decarboxylating) (NADP+) activity"/>
    <property type="evidence" value="ECO:0007669"/>
    <property type="project" value="TreeGrafter"/>
</dbReference>
<evidence type="ECO:0000256" key="1">
    <source>
        <dbReference type="ARBA" id="ARBA00001936"/>
    </source>
</evidence>
<comment type="cofactor">
    <cofactor evidence="1">
        <name>Mn(2+)</name>
        <dbReference type="ChEBI" id="CHEBI:29035"/>
    </cofactor>
</comment>
<dbReference type="GO" id="GO:0006108">
    <property type="term" value="P:malate metabolic process"/>
    <property type="evidence" value="ECO:0007669"/>
    <property type="project" value="TreeGrafter"/>
</dbReference>
<dbReference type="InterPro" id="IPR001891">
    <property type="entry name" value="Malic_OxRdtase"/>
</dbReference>
<dbReference type="NCBIfam" id="NF010052">
    <property type="entry name" value="PRK13529.1"/>
    <property type="match status" value="2"/>
</dbReference>
<organism evidence="9">
    <name type="scientific">Spodoptera frugiperda</name>
    <name type="common">Fall armyworm</name>
    <dbReference type="NCBI Taxonomy" id="7108"/>
    <lineage>
        <taxon>Eukaryota</taxon>
        <taxon>Metazoa</taxon>
        <taxon>Ecdysozoa</taxon>
        <taxon>Arthropoda</taxon>
        <taxon>Hexapoda</taxon>
        <taxon>Insecta</taxon>
        <taxon>Pterygota</taxon>
        <taxon>Neoptera</taxon>
        <taxon>Endopterygota</taxon>
        <taxon>Lepidoptera</taxon>
        <taxon>Glossata</taxon>
        <taxon>Ditrysia</taxon>
        <taxon>Noctuoidea</taxon>
        <taxon>Noctuidae</taxon>
        <taxon>Amphipyrinae</taxon>
        <taxon>Spodoptera</taxon>
    </lineage>
</organism>
<reference evidence="9" key="1">
    <citation type="submission" date="2016-07" db="EMBL/GenBank/DDBJ databases">
        <authorList>
            <person name="Bretaudeau A."/>
        </authorList>
    </citation>
    <scope>NUCLEOTIDE SEQUENCE</scope>
    <source>
        <strain evidence="9">Rice</strain>
        <tissue evidence="9">Whole body</tissue>
    </source>
</reference>
<evidence type="ECO:0000256" key="5">
    <source>
        <dbReference type="ARBA" id="ARBA00023002"/>
    </source>
</evidence>
<evidence type="ECO:0000256" key="4">
    <source>
        <dbReference type="ARBA" id="ARBA00022723"/>
    </source>
</evidence>
<gene>
    <name evidence="9" type="ORF">SFRICE_002061</name>
</gene>
<dbReference type="PROSITE" id="PS00331">
    <property type="entry name" value="MALIC_ENZYMES"/>
    <property type="match status" value="2"/>
</dbReference>
<evidence type="ECO:0000256" key="3">
    <source>
        <dbReference type="ARBA" id="ARBA00008785"/>
    </source>
</evidence>
<dbReference type="FunFam" id="3.40.50.720:FF:000060">
    <property type="entry name" value="Malic enzyme"/>
    <property type="match status" value="2"/>
</dbReference>
<dbReference type="CDD" id="cd05312">
    <property type="entry name" value="NAD_bind_1_malic_enz"/>
    <property type="match status" value="2"/>
</dbReference>
<accession>A0A2H1V9X6</accession>
<proteinExistence type="inferred from homology"/>
<dbReference type="InterPro" id="IPR012301">
    <property type="entry name" value="Malic_N_dom"/>
</dbReference>
<dbReference type="SMART" id="SM00919">
    <property type="entry name" value="Malic_M"/>
    <property type="match status" value="2"/>
</dbReference>
<protein>
    <recommendedName>
        <fullName evidence="6">Malic enzyme</fullName>
    </recommendedName>
</protein>
<dbReference type="Gene3D" id="3.40.50.10380">
    <property type="entry name" value="Malic enzyme, N-terminal domain"/>
    <property type="match status" value="2"/>
</dbReference>
<sequence length="1235" mass="137287">MFSTASKSLLCCTSAIGPNRALASILTKSSSLISVPQNRDYHEVTGNIICPNVVRGIDHLRDPRLNKGLAFTLEERQALGIHGLLAAKFKTQEEQLDICRISIDRYEDNLNKYLYLVELQDRNEKLFFRLLAENIEKYLPIVYTPTVGLACQRFGLIYRRPRGLFITINDKGHIFNILKNWPEPDVRAIVFTDGERILGLGDLGAYGMGIPVGKLSLYTALAGIKPHQCLPITLDVGTDNQDLLEDPLYIGLRQKRARGKEYDEFIDEFMEACVQRYGQNTLLQFEDFALINAGRLLKKYRNKYCTFNDDIQGTASVAVAGLMAAVRVTKRKLSENIYLFLGAGSAANGIASLTVAAMVAEGLTEQQAQERVYMFDVDGLLSTRREGGVPEHAKAFGKNIEPEKDFEACVAKIKPSCLIGCSTVGGAFTPNVLQQMAKNTERPVIFALSNPTSKAECTAQAAYDNTEGRCIFASGSPFPPVKYNGKEYHTGQGNNSYIFPGIALGVIATATHHIPETMFLTAARTLAHYVSEEDLAIGRIYPSLAELKEVSVNIAIEVAKMAYDEGLASVYPEPKDLSKHVHNQMYNFHYESSMPVVWDWKPEEKFNKNKSRLKMRLVKANFLVKEIRIKNPLKVLVRAYSDDEIVPNMLRGVDYVRHPRLNKGLAFSFEERQVLGIHGLLAGTVKTQEEQIEICKYSLNRYTNPLNKHLYLAELLDTNEKLFYELMGTDVEKYLPLVYTPTVGLVCQRFGLVYKRPRGLFITLHDKGKIRGILRNWPETHVRAICFTDGERILGLGDLGAYGMGIPIGKLCLYTALAGVPPAHCLPITLDVGTNNQVLLEDPMYIGIRQKRATGGSYDEFIEEFMDACVKQYSHSILLQFEDFALANATRLLDRYKNCYCTFNDDIQGTASVVVAGMYAACRITKKKLKDNIYLFLGAGSAGVGIANLVCDAMVEEGISMEEAVKKIYMVDAEGLLSTKRQGGVPAHATKFGRDMEPTKDFGSLVGSLKVTCLVGASTVGGAFTSAILQQMGKNAERPQIYALSNPTVKAECTPQQAYDATEGRCIYASGSPFPPVQFGGKTYHTGQGNNSYVFPGIALGVILCHAHHVPDSMFLSAAKTLAKCVTQKDLDLGRIYPHLNEVRTISSKIAVSIINRAFDEGLAGIYPKPQNVEEFVTKYMYNTKYVDYLPDRYDFPCGDSGIKVFKTKRSASVFSLKRLTIHDEDYNIKKYLNT</sequence>
<feature type="domain" description="Malic enzyme N-terminal" evidence="8">
    <location>
        <begin position="716"/>
        <end position="897"/>
    </location>
</feature>
<dbReference type="SUPFAM" id="SSF51735">
    <property type="entry name" value="NAD(P)-binding Rossmann-fold domains"/>
    <property type="match status" value="2"/>
</dbReference>